<dbReference type="EMBL" id="PKPP01003335">
    <property type="protein sequence ID" value="PWA69934.1"/>
    <property type="molecule type" value="Genomic_DNA"/>
</dbReference>
<evidence type="ECO:0000313" key="1">
    <source>
        <dbReference type="EMBL" id="PWA69934.1"/>
    </source>
</evidence>
<keyword evidence="2" id="KW-1185">Reference proteome</keyword>
<organism evidence="1 2">
    <name type="scientific">Artemisia annua</name>
    <name type="common">Sweet wormwood</name>
    <dbReference type="NCBI Taxonomy" id="35608"/>
    <lineage>
        <taxon>Eukaryota</taxon>
        <taxon>Viridiplantae</taxon>
        <taxon>Streptophyta</taxon>
        <taxon>Embryophyta</taxon>
        <taxon>Tracheophyta</taxon>
        <taxon>Spermatophyta</taxon>
        <taxon>Magnoliopsida</taxon>
        <taxon>eudicotyledons</taxon>
        <taxon>Gunneridae</taxon>
        <taxon>Pentapetalae</taxon>
        <taxon>asterids</taxon>
        <taxon>campanulids</taxon>
        <taxon>Asterales</taxon>
        <taxon>Asteraceae</taxon>
        <taxon>Asteroideae</taxon>
        <taxon>Anthemideae</taxon>
        <taxon>Artemisiinae</taxon>
        <taxon>Artemisia</taxon>
    </lineage>
</organism>
<reference evidence="1 2" key="1">
    <citation type="journal article" date="2018" name="Mol. Plant">
        <title>The genome of Artemisia annua provides insight into the evolution of Asteraceae family and artemisinin biosynthesis.</title>
        <authorList>
            <person name="Shen Q."/>
            <person name="Zhang L."/>
            <person name="Liao Z."/>
            <person name="Wang S."/>
            <person name="Yan T."/>
            <person name="Shi P."/>
            <person name="Liu M."/>
            <person name="Fu X."/>
            <person name="Pan Q."/>
            <person name="Wang Y."/>
            <person name="Lv Z."/>
            <person name="Lu X."/>
            <person name="Zhang F."/>
            <person name="Jiang W."/>
            <person name="Ma Y."/>
            <person name="Chen M."/>
            <person name="Hao X."/>
            <person name="Li L."/>
            <person name="Tang Y."/>
            <person name="Lv G."/>
            <person name="Zhou Y."/>
            <person name="Sun X."/>
            <person name="Brodelius P.E."/>
            <person name="Rose J.K.C."/>
            <person name="Tang K."/>
        </authorList>
    </citation>
    <scope>NUCLEOTIDE SEQUENCE [LARGE SCALE GENOMIC DNA]</scope>
    <source>
        <strain evidence="2">cv. Huhao1</strain>
        <tissue evidence="1">Leaf</tissue>
    </source>
</reference>
<dbReference type="Proteomes" id="UP000245207">
    <property type="component" value="Unassembled WGS sequence"/>
</dbReference>
<gene>
    <name evidence="1" type="ORF">CTI12_AA291880</name>
</gene>
<accession>A0A2U1N8V7</accession>
<sequence length="122" mass="14175">MSTGKRLKFEQKVDDKKWSNKVAREVIFPEIYERYGPNAEAKMQMPAATLEDLRRQVYGEEQAECGETTGCVKLKGQQSHDNGPSRFRNVLGNQPIIDETIRKNYTILEDYKHVVKKQRSKK</sequence>
<name>A0A2U1N8V7_ARTAN</name>
<proteinExistence type="predicted"/>
<dbReference type="AlphaFoldDB" id="A0A2U1N8V7"/>
<comment type="caution">
    <text evidence="1">The sequence shown here is derived from an EMBL/GenBank/DDBJ whole genome shotgun (WGS) entry which is preliminary data.</text>
</comment>
<protein>
    <submittedName>
        <fullName evidence="1">Uncharacterized protein</fullName>
    </submittedName>
</protein>
<evidence type="ECO:0000313" key="2">
    <source>
        <dbReference type="Proteomes" id="UP000245207"/>
    </source>
</evidence>